<feature type="transmembrane region" description="Helical" evidence="1">
    <location>
        <begin position="64"/>
        <end position="90"/>
    </location>
</feature>
<dbReference type="EMBL" id="AHOR02000046">
    <property type="protein sequence ID" value="EMF80787.1"/>
    <property type="molecule type" value="Genomic_DNA"/>
</dbReference>
<gene>
    <name evidence="2" type="ORF">LEP1GSC188_3657</name>
</gene>
<sequence>MLSESQIFKTRSLLFLEYFGISQFVFSLTFVVLKFFCLSSYKFLFRSSLKLKSYSLLNASNRVILFQMLILLKSLLPNLVPILTILFNLYRQTIQPKRFKVVLKSVSYYRTQNF</sequence>
<keyword evidence="1" id="KW-0812">Transmembrane</keyword>
<evidence type="ECO:0008006" key="4">
    <source>
        <dbReference type="Google" id="ProtNLM"/>
    </source>
</evidence>
<accession>M3FK48</accession>
<keyword evidence="1" id="KW-1133">Transmembrane helix</keyword>
<evidence type="ECO:0000313" key="3">
    <source>
        <dbReference type="Proteomes" id="UP000011770"/>
    </source>
</evidence>
<keyword evidence="1" id="KW-0472">Membrane</keyword>
<name>M3FK48_9LEPT</name>
<comment type="caution">
    <text evidence="2">The sequence shown here is derived from an EMBL/GenBank/DDBJ whole genome shotgun (WGS) entry which is preliminary data.</text>
</comment>
<reference evidence="2 3" key="1">
    <citation type="submission" date="2013-01" db="EMBL/GenBank/DDBJ databases">
        <authorList>
            <person name="Harkins D.M."/>
            <person name="Durkin A.S."/>
            <person name="Brinkac L.M."/>
            <person name="Haft D.H."/>
            <person name="Selengut J.D."/>
            <person name="Sanka R."/>
            <person name="DePew J."/>
            <person name="Purushe J."/>
            <person name="Tulsiani S.M."/>
            <person name="Graham G.C."/>
            <person name="Burns M.-A."/>
            <person name="Dohnt M.F."/>
            <person name="Smythe L.D."/>
            <person name="McKay D.B."/>
            <person name="Craig S.B."/>
            <person name="Vinetz J.M."/>
            <person name="Sutton G.G."/>
            <person name="Nierman W.C."/>
            <person name="Fouts D.E."/>
        </authorList>
    </citation>
    <scope>NUCLEOTIDE SEQUENCE [LARGE SCALE GENOMIC DNA]</scope>
    <source>
        <strain evidence="2 3">LT2116</strain>
    </source>
</reference>
<evidence type="ECO:0000313" key="2">
    <source>
        <dbReference type="EMBL" id="EMF80787.1"/>
    </source>
</evidence>
<organism evidence="2 3">
    <name type="scientific">Leptospira weilii serovar Topaz str. LT2116</name>
    <dbReference type="NCBI Taxonomy" id="1088540"/>
    <lineage>
        <taxon>Bacteria</taxon>
        <taxon>Pseudomonadati</taxon>
        <taxon>Spirochaetota</taxon>
        <taxon>Spirochaetia</taxon>
        <taxon>Leptospirales</taxon>
        <taxon>Leptospiraceae</taxon>
        <taxon>Leptospira</taxon>
    </lineage>
</organism>
<feature type="transmembrane region" description="Helical" evidence="1">
    <location>
        <begin position="21"/>
        <end position="44"/>
    </location>
</feature>
<dbReference type="Proteomes" id="UP000011770">
    <property type="component" value="Unassembled WGS sequence"/>
</dbReference>
<protein>
    <recommendedName>
        <fullName evidence="4">Transmembrane protein</fullName>
    </recommendedName>
</protein>
<evidence type="ECO:0000256" key="1">
    <source>
        <dbReference type="SAM" id="Phobius"/>
    </source>
</evidence>
<dbReference type="AlphaFoldDB" id="M3FK48"/>
<proteinExistence type="predicted"/>